<organism evidence="1 2">
    <name type="scientific">Ectocarpus siliculosus</name>
    <name type="common">Brown alga</name>
    <name type="synonym">Conferva siliculosa</name>
    <dbReference type="NCBI Taxonomy" id="2880"/>
    <lineage>
        <taxon>Eukaryota</taxon>
        <taxon>Sar</taxon>
        <taxon>Stramenopiles</taxon>
        <taxon>Ochrophyta</taxon>
        <taxon>PX clade</taxon>
        <taxon>Phaeophyceae</taxon>
        <taxon>Ectocarpales</taxon>
        <taxon>Ectocarpaceae</taxon>
        <taxon>Ectocarpus</taxon>
    </lineage>
</organism>
<dbReference type="eggNOG" id="ENOG502S9M9">
    <property type="taxonomic scope" value="Eukaryota"/>
</dbReference>
<accession>D8LLI5</accession>
<evidence type="ECO:0000313" key="2">
    <source>
        <dbReference type="Proteomes" id="UP000002630"/>
    </source>
</evidence>
<gene>
    <name evidence="1" type="ORF">Esi_0368_0009</name>
</gene>
<proteinExistence type="predicted"/>
<dbReference type="EMBL" id="FN648562">
    <property type="protein sequence ID" value="CBN79687.1"/>
    <property type="molecule type" value="Genomic_DNA"/>
</dbReference>
<keyword evidence="2" id="KW-1185">Reference proteome</keyword>
<dbReference type="AlphaFoldDB" id="D8LLI5"/>
<protein>
    <submittedName>
        <fullName evidence="1">Uncharacterized protein</fullName>
    </submittedName>
</protein>
<reference evidence="1 2" key="1">
    <citation type="journal article" date="2010" name="Nature">
        <title>The Ectocarpus genome and the independent evolution of multicellularity in brown algae.</title>
        <authorList>
            <person name="Cock J.M."/>
            <person name="Sterck L."/>
            <person name="Rouze P."/>
            <person name="Scornet D."/>
            <person name="Allen A.E."/>
            <person name="Amoutzias G."/>
            <person name="Anthouard V."/>
            <person name="Artiguenave F."/>
            <person name="Aury J.M."/>
            <person name="Badger J.H."/>
            <person name="Beszteri B."/>
            <person name="Billiau K."/>
            <person name="Bonnet E."/>
            <person name="Bothwell J.H."/>
            <person name="Bowler C."/>
            <person name="Boyen C."/>
            <person name="Brownlee C."/>
            <person name="Carrano C.J."/>
            <person name="Charrier B."/>
            <person name="Cho G.Y."/>
            <person name="Coelho S.M."/>
            <person name="Collen J."/>
            <person name="Corre E."/>
            <person name="Da Silva C."/>
            <person name="Delage L."/>
            <person name="Delaroque N."/>
            <person name="Dittami S.M."/>
            <person name="Doulbeau S."/>
            <person name="Elias M."/>
            <person name="Farnham G."/>
            <person name="Gachon C.M."/>
            <person name="Gschloessl B."/>
            <person name="Heesch S."/>
            <person name="Jabbari K."/>
            <person name="Jubin C."/>
            <person name="Kawai H."/>
            <person name="Kimura K."/>
            <person name="Kloareg B."/>
            <person name="Kupper F.C."/>
            <person name="Lang D."/>
            <person name="Le Bail A."/>
            <person name="Leblanc C."/>
            <person name="Lerouge P."/>
            <person name="Lohr M."/>
            <person name="Lopez P.J."/>
            <person name="Martens C."/>
            <person name="Maumus F."/>
            <person name="Michel G."/>
            <person name="Miranda-Saavedra D."/>
            <person name="Morales J."/>
            <person name="Moreau H."/>
            <person name="Motomura T."/>
            <person name="Nagasato C."/>
            <person name="Napoli C.A."/>
            <person name="Nelson D.R."/>
            <person name="Nyvall-Collen P."/>
            <person name="Peters A.F."/>
            <person name="Pommier C."/>
            <person name="Potin P."/>
            <person name="Poulain J."/>
            <person name="Quesneville H."/>
            <person name="Read B."/>
            <person name="Rensing S.A."/>
            <person name="Ritter A."/>
            <person name="Rousvoal S."/>
            <person name="Samanta M."/>
            <person name="Samson G."/>
            <person name="Schroeder D.C."/>
            <person name="Segurens B."/>
            <person name="Strittmatter M."/>
            <person name="Tonon T."/>
            <person name="Tregear J.W."/>
            <person name="Valentin K."/>
            <person name="von Dassow P."/>
            <person name="Yamagishi T."/>
            <person name="Van de Peer Y."/>
            <person name="Wincker P."/>
        </authorList>
    </citation>
    <scope>NUCLEOTIDE SEQUENCE [LARGE SCALE GENOMIC DNA]</scope>
    <source>
        <strain evidence="2">Ec32 / CCAP1310/4</strain>
    </source>
</reference>
<name>D8LLI5_ECTSI</name>
<evidence type="ECO:0000313" key="1">
    <source>
        <dbReference type="EMBL" id="CBN79687.1"/>
    </source>
</evidence>
<dbReference type="InParanoid" id="D8LLI5"/>
<dbReference type="Proteomes" id="UP000002630">
    <property type="component" value="Linkage Group LG21"/>
</dbReference>
<dbReference type="OrthoDB" id="202221at2759"/>
<dbReference type="EMBL" id="FN649746">
    <property type="protein sequence ID" value="CBN79687.1"/>
    <property type="molecule type" value="Genomic_DNA"/>
</dbReference>
<sequence length="236" mass="26298">MSLPAEGGPTSRSRAIGLGMASLFSLAVAPTPGLGLDPVRKVQEQLRIRAQEEFDNVEALASPEGGKTIQPVLALVPIITLRLQLDEVENNLKDPRRFGAALTILQAQDFQKKDIKRVFNAYSDNIYYLPDSDRENKYLQGGATPSSRQTLQYLLRNDVIDNVEALTAEIAYLIRERESGGEDGSEADTDEKDLRMYLGKCKQGFDKYLGMVLQNEIDEATDMAKLVVDRFVRDKD</sequence>